<keyword evidence="2" id="KW-0808">Transferase</keyword>
<dbReference type="GO" id="GO:0035251">
    <property type="term" value="F:UDP-glucosyltransferase activity"/>
    <property type="evidence" value="ECO:0007669"/>
    <property type="project" value="TreeGrafter"/>
</dbReference>
<dbReference type="FunFam" id="3.30.40.10:FF:000982">
    <property type="entry name" value="RING-H2 finger protein ATL2K"/>
    <property type="match status" value="1"/>
</dbReference>
<feature type="region of interest" description="Disordered" evidence="4">
    <location>
        <begin position="179"/>
        <end position="254"/>
    </location>
</feature>
<dbReference type="FunFam" id="3.40.50.2000:FF:000107">
    <property type="entry name" value="Glycosyltransferase"/>
    <property type="match status" value="1"/>
</dbReference>
<dbReference type="SUPFAM" id="SSF53756">
    <property type="entry name" value="UDP-Glycosyltransferase/glycogen phosphorylase"/>
    <property type="match status" value="1"/>
</dbReference>
<keyword evidence="3" id="KW-0862">Zinc</keyword>
<dbReference type="GO" id="GO:0008270">
    <property type="term" value="F:zinc ion binding"/>
    <property type="evidence" value="ECO:0007669"/>
    <property type="project" value="UniProtKB-KW"/>
</dbReference>
<keyword evidence="8" id="KW-1185">Reference proteome</keyword>
<keyword evidence="3" id="KW-0479">Metal-binding</keyword>
<dbReference type="CDD" id="cd16461">
    <property type="entry name" value="RING-H2_EL5-like"/>
    <property type="match status" value="1"/>
</dbReference>
<reference evidence="7 8" key="1">
    <citation type="submission" date="2019-09" db="EMBL/GenBank/DDBJ databases">
        <title>A chromosome-level genome assembly of the Chinese tupelo Nyssa sinensis.</title>
        <authorList>
            <person name="Yang X."/>
            <person name="Kang M."/>
            <person name="Yang Y."/>
            <person name="Xiong H."/>
            <person name="Wang M."/>
            <person name="Zhang Z."/>
            <person name="Wang Z."/>
            <person name="Wu H."/>
            <person name="Ma T."/>
            <person name="Liu J."/>
            <person name="Xi Z."/>
        </authorList>
    </citation>
    <scope>NUCLEOTIDE SEQUENCE [LARGE SCALE GENOMIC DNA]</scope>
    <source>
        <strain evidence="7">J267</strain>
        <tissue evidence="7">Leaf</tissue>
    </source>
</reference>
<dbReference type="Proteomes" id="UP000325577">
    <property type="component" value="Linkage Group LG2"/>
</dbReference>
<evidence type="ECO:0000313" key="8">
    <source>
        <dbReference type="Proteomes" id="UP000325577"/>
    </source>
</evidence>
<feature type="compositionally biased region" description="Low complexity" evidence="4">
    <location>
        <begin position="216"/>
        <end position="235"/>
    </location>
</feature>
<evidence type="ECO:0000256" key="4">
    <source>
        <dbReference type="SAM" id="MobiDB-lite"/>
    </source>
</evidence>
<dbReference type="CDD" id="cd03784">
    <property type="entry name" value="GT1_Gtf-like"/>
    <property type="match status" value="1"/>
</dbReference>
<evidence type="ECO:0008006" key="9">
    <source>
        <dbReference type="Google" id="ProtNLM"/>
    </source>
</evidence>
<dbReference type="PANTHER" id="PTHR48047">
    <property type="entry name" value="GLYCOSYLTRANSFERASE"/>
    <property type="match status" value="1"/>
</dbReference>
<gene>
    <name evidence="7" type="ORF">F0562_004962</name>
</gene>
<evidence type="ECO:0000256" key="2">
    <source>
        <dbReference type="ARBA" id="ARBA00022679"/>
    </source>
</evidence>
<feature type="region of interest" description="Disordered" evidence="4">
    <location>
        <begin position="125"/>
        <end position="153"/>
    </location>
</feature>
<dbReference type="SMART" id="SM00184">
    <property type="entry name" value="RING"/>
    <property type="match status" value="1"/>
</dbReference>
<dbReference type="InterPro" id="IPR035595">
    <property type="entry name" value="UDP_glycos_trans_CS"/>
</dbReference>
<evidence type="ECO:0000313" key="7">
    <source>
        <dbReference type="EMBL" id="KAA8530253.1"/>
    </source>
</evidence>
<proteinExistence type="inferred from homology"/>
<dbReference type="InterPro" id="IPR002999">
    <property type="entry name" value="Tudor"/>
</dbReference>
<dbReference type="SUPFAM" id="SSF57850">
    <property type="entry name" value="RING/U-box"/>
    <property type="match status" value="1"/>
</dbReference>
<dbReference type="InterPro" id="IPR001841">
    <property type="entry name" value="Znf_RING"/>
</dbReference>
<dbReference type="EMBL" id="CM018043">
    <property type="protein sequence ID" value="KAA8530253.1"/>
    <property type="molecule type" value="Genomic_DNA"/>
</dbReference>
<organism evidence="7 8">
    <name type="scientific">Nyssa sinensis</name>
    <dbReference type="NCBI Taxonomy" id="561372"/>
    <lineage>
        <taxon>Eukaryota</taxon>
        <taxon>Viridiplantae</taxon>
        <taxon>Streptophyta</taxon>
        <taxon>Embryophyta</taxon>
        <taxon>Tracheophyta</taxon>
        <taxon>Spermatophyta</taxon>
        <taxon>Magnoliopsida</taxon>
        <taxon>eudicotyledons</taxon>
        <taxon>Gunneridae</taxon>
        <taxon>Pentapetalae</taxon>
        <taxon>asterids</taxon>
        <taxon>Cornales</taxon>
        <taxon>Nyssaceae</taxon>
        <taxon>Nyssa</taxon>
    </lineage>
</organism>
<dbReference type="AlphaFoldDB" id="A0A5J5AGW7"/>
<feature type="domain" description="Tudor" evidence="6">
    <location>
        <begin position="497"/>
        <end position="558"/>
    </location>
</feature>
<name>A0A5J5AGW7_9ASTE</name>
<dbReference type="Pfam" id="PF13639">
    <property type="entry name" value="zf-RING_2"/>
    <property type="match status" value="1"/>
</dbReference>
<evidence type="ECO:0000256" key="3">
    <source>
        <dbReference type="PROSITE-ProRule" id="PRU00175"/>
    </source>
</evidence>
<feature type="compositionally biased region" description="Low complexity" evidence="4">
    <location>
        <begin position="126"/>
        <end position="141"/>
    </location>
</feature>
<dbReference type="InterPro" id="IPR002213">
    <property type="entry name" value="UDP_glucos_trans"/>
</dbReference>
<dbReference type="Pfam" id="PF00201">
    <property type="entry name" value="UDPGT"/>
    <property type="match status" value="1"/>
</dbReference>
<feature type="domain" description="RING-type" evidence="5">
    <location>
        <begin position="76"/>
        <end position="118"/>
    </location>
</feature>
<comment type="similarity">
    <text evidence="1">Belongs to the UDP-glycosyltransferase family.</text>
</comment>
<feature type="compositionally biased region" description="Polar residues" evidence="4">
    <location>
        <begin position="179"/>
        <end position="189"/>
    </location>
</feature>
<dbReference type="PANTHER" id="PTHR48047:SF51">
    <property type="entry name" value="GLYCOSYLTRANSFERASE"/>
    <property type="match status" value="1"/>
</dbReference>
<protein>
    <recommendedName>
        <fullName evidence="9">RING-type domain-containing protein</fullName>
    </recommendedName>
</protein>
<dbReference type="PROSITE" id="PS50304">
    <property type="entry name" value="TUDOR"/>
    <property type="match status" value="1"/>
</dbReference>
<dbReference type="OrthoDB" id="5835829at2759"/>
<dbReference type="Gene3D" id="3.30.40.10">
    <property type="entry name" value="Zinc/RING finger domain, C3HC4 (zinc finger)"/>
    <property type="match status" value="1"/>
</dbReference>
<dbReference type="PROSITE" id="PS50089">
    <property type="entry name" value="ZF_RING_2"/>
    <property type="match status" value="1"/>
</dbReference>
<dbReference type="PROSITE" id="PS00375">
    <property type="entry name" value="UDPGT"/>
    <property type="match status" value="1"/>
</dbReference>
<evidence type="ECO:0000256" key="1">
    <source>
        <dbReference type="ARBA" id="ARBA00009995"/>
    </source>
</evidence>
<evidence type="ECO:0000259" key="6">
    <source>
        <dbReference type="PROSITE" id="PS50304"/>
    </source>
</evidence>
<evidence type="ECO:0000259" key="5">
    <source>
        <dbReference type="PROSITE" id="PS50089"/>
    </source>
</evidence>
<keyword evidence="3" id="KW-0863">Zinc-finger</keyword>
<sequence length="721" mass="79918">MVMAIVISLILLFVAIGVLVLIHVCIVGRAFSRGFDDSIMVERRSFGSTSMSQDDLEKLPCFDFEAREKGSSPVDCAVCLDNFKVGDKCRLLPLCKHSFHAQCVDSWLLKTPICPICRTSADTWKGASSSGGESSHFSENGIDLRGSQTTENSHRSEIGIVIEGQTTGSGHLSEIQLREGQTTENTHLSDTGVEPNENKTASDGAELSLREGQTRESSQLSGSGIGIGIELSESQTTENTNLSDAGVEPNENQTASNEALLSLNATPFYASAIEPTGHTIPILHLARLLLHRRASVTIFTTTANRAFISKSLAETNASIIDLPFPENIDGLPPGIESTDKLPSMSLFVSFANATKLIKPDFERVLETLPHVTFMVSDGFLCWTLESANKFGIPRLVYHGMSNYAMAVCRDAGNNRLLSQPRSDDDELFPLTNFPHIKLTRNDFEPQLTDPEPKGPYFEFIVEMVITITQSYGVIVNSFYELEPLYSDYWNNNCEPKSWCVGPLCLAELQSRPHQKPRWVQWLDQKLAQGSSVLYVAFGSQAEISAEQLREIATGLEESKVNFLWVARKIESEFGNGFEERVKDRGIVVREWVDQREILGHESVQGFLSHCGWNSVLESMCAKVPLLAWPMMAEQPLNARLVTEELKVGLRVETCNGSVRGFVKWEGLVKTVRELMEGEMGKEARRKVKEVGEAAKKAMEEGGSSWSTLNELINEIQARRHT</sequence>
<accession>A0A5J5AGW7</accession>
<dbReference type="Gene3D" id="3.40.50.2000">
    <property type="entry name" value="Glycogen Phosphorylase B"/>
    <property type="match status" value="2"/>
</dbReference>
<dbReference type="InterPro" id="IPR013083">
    <property type="entry name" value="Znf_RING/FYVE/PHD"/>
</dbReference>